<keyword evidence="5" id="KW-0333">Golgi apparatus</keyword>
<dbReference type="EMBL" id="BFEA01000051">
    <property type="protein sequence ID" value="GBG64574.1"/>
    <property type="molecule type" value="Genomic_DNA"/>
</dbReference>
<evidence type="ECO:0000256" key="1">
    <source>
        <dbReference type="ARBA" id="ARBA00004601"/>
    </source>
</evidence>
<dbReference type="GO" id="GO:0005829">
    <property type="term" value="C:cytosol"/>
    <property type="evidence" value="ECO:0007669"/>
    <property type="project" value="GOC"/>
</dbReference>
<reference evidence="9 10" key="1">
    <citation type="journal article" date="2018" name="Cell">
        <title>The Chara Genome: Secondary Complexity and Implications for Plant Terrestrialization.</title>
        <authorList>
            <person name="Nishiyama T."/>
            <person name="Sakayama H."/>
            <person name="Vries J.D."/>
            <person name="Buschmann H."/>
            <person name="Saint-Marcoux D."/>
            <person name="Ullrich K.K."/>
            <person name="Haas F.B."/>
            <person name="Vanderstraeten L."/>
            <person name="Becker D."/>
            <person name="Lang D."/>
            <person name="Vosolsobe S."/>
            <person name="Rombauts S."/>
            <person name="Wilhelmsson P.K.I."/>
            <person name="Janitza P."/>
            <person name="Kern R."/>
            <person name="Heyl A."/>
            <person name="Rumpler F."/>
            <person name="Villalobos L.I.A.C."/>
            <person name="Clay J.M."/>
            <person name="Skokan R."/>
            <person name="Toyoda A."/>
            <person name="Suzuki Y."/>
            <person name="Kagoshima H."/>
            <person name="Schijlen E."/>
            <person name="Tajeshwar N."/>
            <person name="Catarino B."/>
            <person name="Hetherington A.J."/>
            <person name="Saltykova A."/>
            <person name="Bonnot C."/>
            <person name="Breuninger H."/>
            <person name="Symeonidi A."/>
            <person name="Radhakrishnan G.V."/>
            <person name="Van Nieuwerburgh F."/>
            <person name="Deforce D."/>
            <person name="Chang C."/>
            <person name="Karol K.G."/>
            <person name="Hedrich R."/>
            <person name="Ulvskov P."/>
            <person name="Glockner G."/>
            <person name="Delwiche C.F."/>
            <person name="Petrasek J."/>
            <person name="Van de Peer Y."/>
            <person name="Friml J."/>
            <person name="Beilby M."/>
            <person name="Dolan L."/>
            <person name="Kohara Y."/>
            <person name="Sugano S."/>
            <person name="Fujiyama A."/>
            <person name="Delaux P.-M."/>
            <person name="Quint M."/>
            <person name="TheiBen G."/>
            <person name="Hagemann M."/>
            <person name="Harholt J."/>
            <person name="Dunand C."/>
            <person name="Zachgo S."/>
            <person name="Langdale J."/>
            <person name="Maumus F."/>
            <person name="Straeten D.V.D."/>
            <person name="Gould S.B."/>
            <person name="Rensing S.A."/>
        </authorList>
    </citation>
    <scope>NUCLEOTIDE SEQUENCE [LARGE SCALE GENOMIC DNA]</scope>
    <source>
        <strain evidence="9 10">S276</strain>
    </source>
</reference>
<dbReference type="Gene3D" id="6.10.250.860">
    <property type="match status" value="1"/>
</dbReference>
<comment type="caution">
    <text evidence="9">The sequence shown here is derived from an EMBL/GenBank/DDBJ whole genome shotgun (WGS) entry which is preliminary data.</text>
</comment>
<sequence length="404" mass="42946">MSKITALLEQETWVAVDAPPEFQVIVDILVDGLITRGTGTDFGGHGSGISAVNGIDTSLDGSLDATLLPHQGSSNAKGGEQTGNGVAVPDPSKERDDDGGRHERRATVGEEGPAEKSQPSDAAATSEDPPRAAAESQRAEPSGGDAEAAKASEVGEAGPSGAPGPSPENVKRETGDGVDSARSGGASSELREGRSSADSTTGSNGSSTASSVAVGKGKKVKEKQSIRTLVVRESKFHVVGSALILLKMIAEYVDIANFLPALATEVVHRVAEILKFFNSRTCQLVLGAGAMQVDVRRALAFHIPEARKALLLTEVDRVGQDYRVHRDEIHSKLVQIMRERLQVHLRTLPAQVEGWNNPDNGDTQPSQFARNLTKEVGVLHRVLSPLLLESDIRSIFRRQRVSKR</sequence>
<comment type="similarity">
    <text evidence="2">Belongs to the VPS54 family.</text>
</comment>
<proteinExistence type="inferred from homology"/>
<feature type="domain" description="Vacuolar protein sorting-associated protein 54 C-terminal" evidence="8">
    <location>
        <begin position="296"/>
        <end position="340"/>
    </location>
</feature>
<dbReference type="GO" id="GO:0042147">
    <property type="term" value="P:retrograde transport, endosome to Golgi"/>
    <property type="evidence" value="ECO:0007669"/>
    <property type="project" value="InterPro"/>
</dbReference>
<protein>
    <recommendedName>
        <fullName evidence="8">Vacuolar protein sorting-associated protein 54 C-terminal domain-containing protein</fullName>
    </recommendedName>
</protein>
<keyword evidence="3" id="KW-0813">Transport</keyword>
<evidence type="ECO:0000259" key="8">
    <source>
        <dbReference type="Pfam" id="PF07928"/>
    </source>
</evidence>
<dbReference type="GO" id="GO:0006896">
    <property type="term" value="P:Golgi to vacuole transport"/>
    <property type="evidence" value="ECO:0007669"/>
    <property type="project" value="TreeGrafter"/>
</dbReference>
<evidence type="ECO:0000313" key="9">
    <source>
        <dbReference type="EMBL" id="GBG64574.1"/>
    </source>
</evidence>
<feature type="compositionally biased region" description="Low complexity" evidence="7">
    <location>
        <begin position="196"/>
        <end position="215"/>
    </location>
</feature>
<dbReference type="PANTHER" id="PTHR12965">
    <property type="entry name" value="VACUOLAR PROTEIN SORTING 54"/>
    <property type="match status" value="1"/>
</dbReference>
<evidence type="ECO:0000313" key="10">
    <source>
        <dbReference type="Proteomes" id="UP000265515"/>
    </source>
</evidence>
<gene>
    <name evidence="9" type="ORF">CBR_g45268</name>
</gene>
<dbReference type="Gramene" id="GBG64574">
    <property type="protein sequence ID" value="GBG64574"/>
    <property type="gene ID" value="CBR_g45268"/>
</dbReference>
<comment type="subcellular location">
    <subcellularLocation>
        <location evidence="1">Golgi apparatus</location>
        <location evidence="1">trans-Golgi network</location>
    </subcellularLocation>
</comment>
<evidence type="ECO:0000256" key="5">
    <source>
        <dbReference type="ARBA" id="ARBA00023034"/>
    </source>
</evidence>
<dbReference type="Proteomes" id="UP000265515">
    <property type="component" value="Unassembled WGS sequence"/>
</dbReference>
<dbReference type="PANTHER" id="PTHR12965:SF0">
    <property type="entry name" value="VACUOLAR PROTEIN SORTING-ASSOCIATED PROTEIN 54"/>
    <property type="match status" value="1"/>
</dbReference>
<name>A0A388K3D2_CHABU</name>
<feature type="compositionally biased region" description="Basic and acidic residues" evidence="7">
    <location>
        <begin position="91"/>
        <end position="108"/>
    </location>
</feature>
<dbReference type="AlphaFoldDB" id="A0A388K3D2"/>
<dbReference type="OrthoDB" id="10259024at2759"/>
<dbReference type="GO" id="GO:0015031">
    <property type="term" value="P:protein transport"/>
    <property type="evidence" value="ECO:0007669"/>
    <property type="project" value="UniProtKB-KW"/>
</dbReference>
<keyword evidence="6" id="KW-0175">Coiled coil</keyword>
<evidence type="ECO:0000256" key="7">
    <source>
        <dbReference type="SAM" id="MobiDB-lite"/>
    </source>
</evidence>
<feature type="domain" description="Vacuolar protein sorting-associated protein 54 C-terminal" evidence="8">
    <location>
        <begin position="234"/>
        <end position="293"/>
    </location>
</feature>
<evidence type="ECO:0000256" key="3">
    <source>
        <dbReference type="ARBA" id="ARBA00022448"/>
    </source>
</evidence>
<accession>A0A388K3D2</accession>
<organism evidence="9 10">
    <name type="scientific">Chara braunii</name>
    <name type="common">Braun's stonewort</name>
    <dbReference type="NCBI Taxonomy" id="69332"/>
    <lineage>
        <taxon>Eukaryota</taxon>
        <taxon>Viridiplantae</taxon>
        <taxon>Streptophyta</taxon>
        <taxon>Charophyceae</taxon>
        <taxon>Charales</taxon>
        <taxon>Characeae</taxon>
        <taxon>Chara</taxon>
    </lineage>
</organism>
<dbReference type="STRING" id="69332.A0A388K3D2"/>
<evidence type="ECO:0000256" key="4">
    <source>
        <dbReference type="ARBA" id="ARBA00022927"/>
    </source>
</evidence>
<dbReference type="Pfam" id="PF07928">
    <property type="entry name" value="Vps54"/>
    <property type="match status" value="2"/>
</dbReference>
<dbReference type="InterPro" id="IPR012501">
    <property type="entry name" value="Vps54_C"/>
</dbReference>
<dbReference type="GO" id="GO:0000938">
    <property type="term" value="C:GARP complex"/>
    <property type="evidence" value="ECO:0007669"/>
    <property type="project" value="InterPro"/>
</dbReference>
<dbReference type="InterPro" id="IPR039745">
    <property type="entry name" value="Vps54"/>
</dbReference>
<keyword evidence="10" id="KW-1185">Reference proteome</keyword>
<feature type="region of interest" description="Disordered" evidence="7">
    <location>
        <begin position="63"/>
        <end position="217"/>
    </location>
</feature>
<keyword evidence="4" id="KW-0653">Protein transport</keyword>
<dbReference type="GO" id="GO:0019905">
    <property type="term" value="F:syntaxin binding"/>
    <property type="evidence" value="ECO:0007669"/>
    <property type="project" value="TreeGrafter"/>
</dbReference>
<evidence type="ECO:0000256" key="2">
    <source>
        <dbReference type="ARBA" id="ARBA00009150"/>
    </source>
</evidence>
<evidence type="ECO:0000256" key="6">
    <source>
        <dbReference type="ARBA" id="ARBA00023054"/>
    </source>
</evidence>